<sequence>MISYEFHLIVHSNVEEQISDKNEQVIFTKLIPQKIKEMYFEGVDIAKIDCYRRLTFKSYKYVIVCNFLGYSFNAKKELPDDFYGFKDYVEEKLEFNLVGVRFNIDKECYILVFDEFGTLTLEKSLNSKKLKL</sequence>
<evidence type="ECO:0000313" key="2">
    <source>
        <dbReference type="Proteomes" id="UP001281656"/>
    </source>
</evidence>
<proteinExistence type="predicted"/>
<keyword evidence="2" id="KW-1185">Reference proteome</keyword>
<protein>
    <submittedName>
        <fullName evidence="1">Uncharacterized protein</fullName>
    </submittedName>
</protein>
<gene>
    <name evidence="1" type="ORF">P8V03_05085</name>
</gene>
<dbReference type="EMBL" id="JARUJP010000004">
    <property type="protein sequence ID" value="MDW8800527.1"/>
    <property type="molecule type" value="Genomic_DNA"/>
</dbReference>
<organism evidence="1 2">
    <name type="scientific">Clostridium tanneri</name>
    <dbReference type="NCBI Taxonomy" id="3037988"/>
    <lineage>
        <taxon>Bacteria</taxon>
        <taxon>Bacillati</taxon>
        <taxon>Bacillota</taxon>
        <taxon>Clostridia</taxon>
        <taxon>Eubacteriales</taxon>
        <taxon>Clostridiaceae</taxon>
        <taxon>Clostridium</taxon>
    </lineage>
</organism>
<reference evidence="1 2" key="1">
    <citation type="submission" date="2023-04" db="EMBL/GenBank/DDBJ databases">
        <title>Clostridium tannerae sp. nov., isolated from the fecal material of an alpaca.</title>
        <authorList>
            <person name="Miller S."/>
            <person name="Hendry M."/>
            <person name="King J."/>
            <person name="Sankaranarayanan K."/>
            <person name="Lawson P.A."/>
        </authorList>
    </citation>
    <scope>NUCLEOTIDE SEQUENCE [LARGE SCALE GENOMIC DNA]</scope>
    <source>
        <strain evidence="1 2">A1-XYC3</strain>
    </source>
</reference>
<dbReference type="RefSeq" id="WP_318797019.1">
    <property type="nucleotide sequence ID" value="NZ_JARUJP010000004.1"/>
</dbReference>
<accession>A0ABU4JQX2</accession>
<name>A0ABU4JQX2_9CLOT</name>
<dbReference type="Proteomes" id="UP001281656">
    <property type="component" value="Unassembled WGS sequence"/>
</dbReference>
<comment type="caution">
    <text evidence="1">The sequence shown here is derived from an EMBL/GenBank/DDBJ whole genome shotgun (WGS) entry which is preliminary data.</text>
</comment>
<evidence type="ECO:0000313" key="1">
    <source>
        <dbReference type="EMBL" id="MDW8800527.1"/>
    </source>
</evidence>